<gene>
    <name evidence="1" type="ORF">FSB73_23100</name>
</gene>
<dbReference type="EMBL" id="CP042434">
    <property type="protein sequence ID" value="QEC74123.1"/>
    <property type="molecule type" value="Genomic_DNA"/>
</dbReference>
<dbReference type="KEGG" id="agi:FSB73_23100"/>
<dbReference type="Proteomes" id="UP000321291">
    <property type="component" value="Chromosome"/>
</dbReference>
<dbReference type="AlphaFoldDB" id="A0A5B8VS71"/>
<keyword evidence="2" id="KW-1185">Reference proteome</keyword>
<dbReference type="RefSeq" id="WP_146787885.1">
    <property type="nucleotide sequence ID" value="NZ_CP042434.1"/>
</dbReference>
<organism evidence="1 2">
    <name type="scientific">Arachidicoccus ginsenosidivorans</name>
    <dbReference type="NCBI Taxonomy" id="496057"/>
    <lineage>
        <taxon>Bacteria</taxon>
        <taxon>Pseudomonadati</taxon>
        <taxon>Bacteroidota</taxon>
        <taxon>Chitinophagia</taxon>
        <taxon>Chitinophagales</taxon>
        <taxon>Chitinophagaceae</taxon>
        <taxon>Arachidicoccus</taxon>
    </lineage>
</organism>
<accession>A0A5B8VS71</accession>
<evidence type="ECO:0008006" key="3">
    <source>
        <dbReference type="Google" id="ProtNLM"/>
    </source>
</evidence>
<evidence type="ECO:0000313" key="2">
    <source>
        <dbReference type="Proteomes" id="UP000321291"/>
    </source>
</evidence>
<sequence length="63" mass="6949">MLQRIKAKALSAYLTVENILTLTKYKGQDPEVSVRGSDPFRVATDNSMTPPVKMFTLGLTASF</sequence>
<proteinExistence type="predicted"/>
<protein>
    <recommendedName>
        <fullName evidence="3">TonB-dependent receptor</fullName>
    </recommendedName>
</protein>
<name>A0A5B8VS71_9BACT</name>
<reference evidence="1 2" key="1">
    <citation type="journal article" date="2017" name="Int. J. Syst. Evol. Microbiol.">
        <title>Arachidicoccus ginsenosidivorans sp. nov., with ginsenoside-converting activity isolated from ginseng cultivating soil.</title>
        <authorList>
            <person name="Siddiqi M.Z."/>
            <person name="Aslam Z."/>
            <person name="Im W.T."/>
        </authorList>
    </citation>
    <scope>NUCLEOTIDE SEQUENCE [LARGE SCALE GENOMIC DNA]</scope>
    <source>
        <strain evidence="1 2">Gsoil 809</strain>
    </source>
</reference>
<evidence type="ECO:0000313" key="1">
    <source>
        <dbReference type="EMBL" id="QEC74123.1"/>
    </source>
</evidence>